<dbReference type="OrthoDB" id="9798693at2"/>
<reference evidence="2 3" key="1">
    <citation type="submission" date="2016-10" db="EMBL/GenBank/DDBJ databases">
        <authorList>
            <person name="de Groot N.N."/>
        </authorList>
    </citation>
    <scope>NUCLEOTIDE SEQUENCE [LARGE SCALE GENOMIC DNA]</scope>
    <source>
        <strain evidence="2 3">CGMCC 1.10267</strain>
    </source>
</reference>
<accession>A0A1G7RPN4</accession>
<sequence>MALLGPIPASWAQSAETVAVSTSPVTRFKGAEIGQIADRLVFRGGIQLSGDHPDFGGLSGLAFLDDKRFVMVTDEGRFVSGSLELENGAPSALSEVEIDVIRNSAGAPLPRKFAQDSEAVEVVIRDGAPIAVRVGFEHLTRVADFDMVDGRPGGAAREIAIPNWLTEQRTNDSIESVCIAPPTSPIAGSTLIITEGHSIVPGSWAATLLGERDRGDLSLAQEGWVNPTDCAFLPDGDLLVLERSFAFLTFTVQIRRIQAEDVRPGAIMNGEVLLRHAGGEVDNFEGLGVRVLPNGETRITIVSDNNFLGIQRSLLLDFTLPN</sequence>
<dbReference type="RefSeq" id="WP_090589416.1">
    <property type="nucleotide sequence ID" value="NZ_FNCS01000001.1"/>
</dbReference>
<proteinExistence type="predicted"/>
<name>A0A1G7RPN4_9HYPH</name>
<dbReference type="EMBL" id="FNCS01000001">
    <property type="protein sequence ID" value="SDG12757.1"/>
    <property type="molecule type" value="Genomic_DNA"/>
</dbReference>
<protein>
    <recommendedName>
        <fullName evidence="1">Phytase-like domain-containing protein</fullName>
    </recommendedName>
</protein>
<dbReference type="Proteomes" id="UP000199495">
    <property type="component" value="Unassembled WGS sequence"/>
</dbReference>
<gene>
    <name evidence="2" type="ORF">SAMN04487974_10142</name>
</gene>
<dbReference type="Pfam" id="PF13449">
    <property type="entry name" value="Phytase-like"/>
    <property type="match status" value="1"/>
</dbReference>
<evidence type="ECO:0000313" key="3">
    <source>
        <dbReference type="Proteomes" id="UP000199495"/>
    </source>
</evidence>
<dbReference type="AlphaFoldDB" id="A0A1G7RPN4"/>
<evidence type="ECO:0000313" key="2">
    <source>
        <dbReference type="EMBL" id="SDG12757.1"/>
    </source>
</evidence>
<keyword evidence="3" id="KW-1185">Reference proteome</keyword>
<dbReference type="InterPro" id="IPR027372">
    <property type="entry name" value="Phytase-like_dom"/>
</dbReference>
<dbReference type="STRING" id="440168.SAMN04487974_10142"/>
<organism evidence="2 3">
    <name type="scientific">Pelagibacterium luteolum</name>
    <dbReference type="NCBI Taxonomy" id="440168"/>
    <lineage>
        <taxon>Bacteria</taxon>
        <taxon>Pseudomonadati</taxon>
        <taxon>Pseudomonadota</taxon>
        <taxon>Alphaproteobacteria</taxon>
        <taxon>Hyphomicrobiales</taxon>
        <taxon>Devosiaceae</taxon>
        <taxon>Pelagibacterium</taxon>
    </lineage>
</organism>
<feature type="domain" description="Phytase-like" evidence="1">
    <location>
        <begin position="54"/>
        <end position="307"/>
    </location>
</feature>
<dbReference type="PIRSF" id="PIRSF031900">
    <property type="entry name" value="UCP031900"/>
    <property type="match status" value="1"/>
</dbReference>
<dbReference type="InterPro" id="IPR014567">
    <property type="entry name" value="UCP031900"/>
</dbReference>
<evidence type="ECO:0000259" key="1">
    <source>
        <dbReference type="Pfam" id="PF13449"/>
    </source>
</evidence>